<evidence type="ECO:0000313" key="1">
    <source>
        <dbReference type="EnsemblMetazoa" id="tetur16g03876.1"/>
    </source>
</evidence>
<accession>T1KP98</accession>
<dbReference type="EnsemblMetazoa" id="tetur16g03876.1">
    <property type="protein sequence ID" value="tetur16g03876.1"/>
    <property type="gene ID" value="tetur16g03876"/>
</dbReference>
<evidence type="ECO:0000313" key="2">
    <source>
        <dbReference type="Proteomes" id="UP000015104"/>
    </source>
</evidence>
<keyword evidence="2" id="KW-1185">Reference proteome</keyword>
<reference evidence="2" key="1">
    <citation type="submission" date="2011-08" db="EMBL/GenBank/DDBJ databases">
        <authorList>
            <person name="Rombauts S."/>
        </authorList>
    </citation>
    <scope>NUCLEOTIDE SEQUENCE</scope>
    <source>
        <strain evidence="2">London</strain>
    </source>
</reference>
<name>T1KP98_TETUR</name>
<protein>
    <submittedName>
        <fullName evidence="1">Uncharacterized protein</fullName>
    </submittedName>
</protein>
<dbReference type="Proteomes" id="UP000015104">
    <property type="component" value="Unassembled WGS sequence"/>
</dbReference>
<proteinExistence type="predicted"/>
<dbReference type="HOGENOM" id="CLU_412427_0_0_1"/>
<sequence length="666" mass="76059">MDKEPQSQLSESQIQLINDELEYDYDANNYGEFMMEVSKNLVCEFCCDTENSTFYIKNLKFLCQCCVNGPDIAQPFPDSTFKILKVVNLPDCILHDYCDDKARWKCSKSGIAFCDTCHVKVCLLQETSSKKIEFQCSPECLFEADEIKCVVCTKIHAEFEKDDGSKLCHRCSSVTFNQASNIRISKDKSDRIIKTYSNLLKKSNAAFHSNALQDAKFKCYFHELKRMLEPGTSYKYLFPNGDILNQALDSSNQQIEQNESKLNKLIFVHEFLRKEGLIRDLIKNSAICIEEFQSLVHQLDDLVEENTVSYSIITFPLIPSISVNVCSQNSVSLYNSSSQVNIFIHLNSNAELITFILTDQESTSQADSESIDDQPESVDNEASGDTELEVYLDAPLKPFTDPSRLITDIVYFRDPNWIWPVVPGCQALRKEIFDFLNSNFVGKPLNASSICIGFLTVFRDASLKRPDGHPYKRGIIQRLPSEEGGTYCVASLDFARKLPVRLQYLFECPSELASKPATVFHARIMGVQPVSKFAYTKTQGDSAFSIMKGLVLAGKSKISIERLFIQGEFVYCNIYSMNNENILVNWETELIRHRAAVPFQKRNSCFLPKKDFCYLYHVLRQCNIRECNRVHECSFCYSRHRLVDCEAYLAAEKAYQIDLDDSNLND</sequence>
<dbReference type="AlphaFoldDB" id="T1KP98"/>
<reference evidence="1" key="2">
    <citation type="submission" date="2015-06" db="UniProtKB">
        <authorList>
            <consortium name="EnsemblMetazoa"/>
        </authorList>
    </citation>
    <scope>IDENTIFICATION</scope>
</reference>
<organism evidence="1 2">
    <name type="scientific">Tetranychus urticae</name>
    <name type="common">Two-spotted spider mite</name>
    <dbReference type="NCBI Taxonomy" id="32264"/>
    <lineage>
        <taxon>Eukaryota</taxon>
        <taxon>Metazoa</taxon>
        <taxon>Ecdysozoa</taxon>
        <taxon>Arthropoda</taxon>
        <taxon>Chelicerata</taxon>
        <taxon>Arachnida</taxon>
        <taxon>Acari</taxon>
        <taxon>Acariformes</taxon>
        <taxon>Trombidiformes</taxon>
        <taxon>Prostigmata</taxon>
        <taxon>Eleutherengona</taxon>
        <taxon>Raphignathae</taxon>
        <taxon>Tetranychoidea</taxon>
        <taxon>Tetranychidae</taxon>
        <taxon>Tetranychus</taxon>
    </lineage>
</organism>
<dbReference type="EMBL" id="CAEY01000280">
    <property type="status" value="NOT_ANNOTATED_CDS"/>
    <property type="molecule type" value="Genomic_DNA"/>
</dbReference>